<sequence length="462" mass="51221">MEKTQVTEKFDGKFAFFHATSVNGTAMMMMALISTYFSVYMTDNIGLAASAGALVMFIGSLWDAINDPMMGIIADRTKSRWGRYRPYFLPAPILLTIFGTLMWFNPDLSQTGKFWWVLAMQIGFGMTTTMYTMPQMSILPAHVKNDNHRNKIITFGAVSSALMFTAGTSFGPDLTKFFEKTLGVSNGWIPLMLILGVLSCLSFWGLFATSREKYIEPLPDRPMSQDLKRILKHKELLPFIIVWVLVSVGYGLSFASSVYYMTYYYQRPDLIGTFMLIASPAGLLSMMVVMPLTLKIFKTAEKAITFSVISSSIFYVVMYFFGTSNFIFLCVLAFGASLFSTMQNALVNVLVNDAIDYIQFTEGISANGLISSIKGFAQKCGGTITNSGILFILGLTGYVANAVGQQNAATMFALNFLKCGAPVVIGLIMLFALRFNPVNKHREDIKAMKALIRDHSEDNHGA</sequence>
<dbReference type="SUPFAM" id="SSF103473">
    <property type="entry name" value="MFS general substrate transporter"/>
    <property type="match status" value="1"/>
</dbReference>
<feature type="transmembrane region" description="Helical" evidence="1">
    <location>
        <begin position="115"/>
        <end position="132"/>
    </location>
</feature>
<evidence type="ECO:0000313" key="2">
    <source>
        <dbReference type="EMBL" id="MFC5630817.1"/>
    </source>
</evidence>
<comment type="caution">
    <text evidence="2">The sequence shown here is derived from an EMBL/GenBank/DDBJ whole genome shotgun (WGS) entry which is preliminary data.</text>
</comment>
<dbReference type="EMBL" id="JBHSOJ010000016">
    <property type="protein sequence ID" value="MFC5630817.1"/>
    <property type="molecule type" value="Genomic_DNA"/>
</dbReference>
<feature type="transmembrane region" description="Helical" evidence="1">
    <location>
        <begin position="188"/>
        <end position="207"/>
    </location>
</feature>
<evidence type="ECO:0000256" key="1">
    <source>
        <dbReference type="SAM" id="Phobius"/>
    </source>
</evidence>
<feature type="transmembrane region" description="Helical" evidence="1">
    <location>
        <begin position="412"/>
        <end position="433"/>
    </location>
</feature>
<feature type="transmembrane region" description="Helical" evidence="1">
    <location>
        <begin position="380"/>
        <end position="400"/>
    </location>
</feature>
<keyword evidence="1" id="KW-0812">Transmembrane</keyword>
<accession>A0ABW0UBZ1</accession>
<dbReference type="RefSeq" id="WP_156805688.1">
    <property type="nucleotide sequence ID" value="NZ_JBHSOJ010000016.1"/>
</dbReference>
<feature type="transmembrane region" description="Helical" evidence="1">
    <location>
        <begin position="152"/>
        <end position="168"/>
    </location>
</feature>
<name>A0ABW0UBZ1_9STRE</name>
<evidence type="ECO:0000313" key="3">
    <source>
        <dbReference type="Proteomes" id="UP001596110"/>
    </source>
</evidence>
<feature type="transmembrane region" description="Helical" evidence="1">
    <location>
        <begin position="45"/>
        <end position="65"/>
    </location>
</feature>
<dbReference type="InterPro" id="IPR036259">
    <property type="entry name" value="MFS_trans_sf"/>
</dbReference>
<reference evidence="3" key="1">
    <citation type="journal article" date="2019" name="Int. J. Syst. Evol. Microbiol.">
        <title>The Global Catalogue of Microorganisms (GCM) 10K type strain sequencing project: providing services to taxonomists for standard genome sequencing and annotation.</title>
        <authorList>
            <consortium name="The Broad Institute Genomics Platform"/>
            <consortium name="The Broad Institute Genome Sequencing Center for Infectious Disease"/>
            <person name="Wu L."/>
            <person name="Ma J."/>
        </authorList>
    </citation>
    <scope>NUCLEOTIDE SEQUENCE [LARGE SCALE GENOMIC DNA]</scope>
    <source>
        <strain evidence="3">DT43</strain>
    </source>
</reference>
<protein>
    <submittedName>
        <fullName evidence="2">MFS transporter</fullName>
    </submittedName>
</protein>
<dbReference type="Proteomes" id="UP001596110">
    <property type="component" value="Unassembled WGS sequence"/>
</dbReference>
<dbReference type="InterPro" id="IPR039672">
    <property type="entry name" value="MFS_2"/>
</dbReference>
<feature type="transmembrane region" description="Helical" evidence="1">
    <location>
        <begin position="86"/>
        <end position="103"/>
    </location>
</feature>
<dbReference type="PANTHER" id="PTHR11328:SF24">
    <property type="entry name" value="MAJOR FACILITATOR SUPERFAMILY (MFS) PROFILE DOMAIN-CONTAINING PROTEIN"/>
    <property type="match status" value="1"/>
</dbReference>
<keyword evidence="3" id="KW-1185">Reference proteome</keyword>
<keyword evidence="1" id="KW-0472">Membrane</keyword>
<keyword evidence="1" id="KW-1133">Transmembrane helix</keyword>
<organism evidence="2 3">
    <name type="scientific">Streptococcus caledonicus</name>
    <dbReference type="NCBI Taxonomy" id="2614158"/>
    <lineage>
        <taxon>Bacteria</taxon>
        <taxon>Bacillati</taxon>
        <taxon>Bacillota</taxon>
        <taxon>Bacilli</taxon>
        <taxon>Lactobacillales</taxon>
        <taxon>Streptococcaceae</taxon>
        <taxon>Streptococcus</taxon>
    </lineage>
</organism>
<dbReference type="Gene3D" id="1.20.1250.20">
    <property type="entry name" value="MFS general substrate transporter like domains"/>
    <property type="match status" value="1"/>
</dbReference>
<gene>
    <name evidence="2" type="ORF">ACFPQ3_04265</name>
</gene>
<dbReference type="Pfam" id="PF13347">
    <property type="entry name" value="MFS_2"/>
    <property type="match status" value="1"/>
</dbReference>
<feature type="transmembrane region" description="Helical" evidence="1">
    <location>
        <begin position="21"/>
        <end position="39"/>
    </location>
</feature>
<feature type="transmembrane region" description="Helical" evidence="1">
    <location>
        <begin position="236"/>
        <end position="259"/>
    </location>
</feature>
<proteinExistence type="predicted"/>
<feature type="transmembrane region" description="Helical" evidence="1">
    <location>
        <begin position="271"/>
        <end position="291"/>
    </location>
</feature>
<dbReference type="PANTHER" id="PTHR11328">
    <property type="entry name" value="MAJOR FACILITATOR SUPERFAMILY DOMAIN-CONTAINING PROTEIN"/>
    <property type="match status" value="1"/>
</dbReference>